<feature type="domain" description="ABC transmembrane type-1" evidence="11">
    <location>
        <begin position="71"/>
        <end position="281"/>
    </location>
</feature>
<keyword evidence="13" id="KW-1185">Reference proteome</keyword>
<dbReference type="GO" id="GO:0005886">
    <property type="term" value="C:plasma membrane"/>
    <property type="evidence" value="ECO:0007669"/>
    <property type="project" value="UniProtKB-SubCell"/>
</dbReference>
<dbReference type="PANTHER" id="PTHR30425">
    <property type="entry name" value="PHOSPHATE TRANSPORT SYSTEM PERMEASE PROTEIN PST"/>
    <property type="match status" value="1"/>
</dbReference>
<dbReference type="SUPFAM" id="SSF161098">
    <property type="entry name" value="MetI-like"/>
    <property type="match status" value="1"/>
</dbReference>
<evidence type="ECO:0000256" key="6">
    <source>
        <dbReference type="ARBA" id="ARBA00022692"/>
    </source>
</evidence>
<dbReference type="PANTHER" id="PTHR30425:SF1">
    <property type="entry name" value="PHOSPHATE TRANSPORT SYSTEM PERMEASE PROTEIN PSTC"/>
    <property type="match status" value="1"/>
</dbReference>
<feature type="transmembrane region" description="Helical" evidence="9">
    <location>
        <begin position="21"/>
        <end position="42"/>
    </location>
</feature>
<evidence type="ECO:0000259" key="11">
    <source>
        <dbReference type="PROSITE" id="PS50928"/>
    </source>
</evidence>
<dbReference type="GO" id="GO:0006817">
    <property type="term" value="P:phosphate ion transport"/>
    <property type="evidence" value="ECO:0007669"/>
    <property type="project" value="UniProtKB-KW"/>
</dbReference>
<dbReference type="PROSITE" id="PS50928">
    <property type="entry name" value="ABC_TM1"/>
    <property type="match status" value="1"/>
</dbReference>
<proteinExistence type="inferred from homology"/>
<name>A0A0S4SWE1_CAMHY</name>
<dbReference type="RefSeq" id="WP_059426767.1">
    <property type="nucleotide sequence ID" value="NZ_FAVB01000010.1"/>
</dbReference>
<reference evidence="12 13" key="1">
    <citation type="submission" date="2015-11" db="EMBL/GenBank/DDBJ databases">
        <authorList>
            <consortium name="Pathogen Informatics"/>
        </authorList>
    </citation>
    <scope>NUCLEOTIDE SEQUENCE [LARGE SCALE GENOMIC DNA]</scope>
    <source>
        <strain evidence="12 13">006A-0059</strain>
    </source>
</reference>
<organism evidence="12 13">
    <name type="scientific">Campylobacter hyointestinalis subsp. hyointestinalis</name>
    <dbReference type="NCBI Taxonomy" id="91352"/>
    <lineage>
        <taxon>Bacteria</taxon>
        <taxon>Pseudomonadati</taxon>
        <taxon>Campylobacterota</taxon>
        <taxon>Epsilonproteobacteria</taxon>
        <taxon>Campylobacterales</taxon>
        <taxon>Campylobacteraceae</taxon>
        <taxon>Campylobacter</taxon>
    </lineage>
</organism>
<dbReference type="InterPro" id="IPR051124">
    <property type="entry name" value="Phosphate_Transport_Permease"/>
</dbReference>
<evidence type="ECO:0000256" key="3">
    <source>
        <dbReference type="ARBA" id="ARBA00022448"/>
    </source>
</evidence>
<dbReference type="Pfam" id="PF00528">
    <property type="entry name" value="BPD_transp_1"/>
    <property type="match status" value="1"/>
</dbReference>
<comment type="similarity">
    <text evidence="2 10">Belongs to the binding-protein-dependent transport system permease family. CysTW subfamily.</text>
</comment>
<dbReference type="Gene3D" id="1.10.3720.10">
    <property type="entry name" value="MetI-like"/>
    <property type="match status" value="1"/>
</dbReference>
<dbReference type="InterPro" id="IPR035906">
    <property type="entry name" value="MetI-like_sf"/>
</dbReference>
<keyword evidence="6 9" id="KW-0812">Transmembrane</keyword>
<protein>
    <recommendedName>
        <fullName evidence="10">Phosphate transport system permease protein</fullName>
    </recommendedName>
</protein>
<keyword evidence="7 9" id="KW-1133">Transmembrane helix</keyword>
<dbReference type="InterPro" id="IPR000515">
    <property type="entry name" value="MetI-like"/>
</dbReference>
<keyword evidence="3 9" id="KW-0813">Transport</keyword>
<feature type="transmembrane region" description="Helical" evidence="9">
    <location>
        <begin position="263"/>
        <end position="285"/>
    </location>
</feature>
<gene>
    <name evidence="12" type="primary">pstC</name>
    <name evidence="12" type="ORF">ERS686654_02147</name>
</gene>
<evidence type="ECO:0000256" key="8">
    <source>
        <dbReference type="ARBA" id="ARBA00023136"/>
    </source>
</evidence>
<dbReference type="NCBIfam" id="TIGR02138">
    <property type="entry name" value="phosphate_pstC"/>
    <property type="match status" value="1"/>
</dbReference>
<keyword evidence="5 10" id="KW-0592">Phosphate transport</keyword>
<evidence type="ECO:0000313" key="13">
    <source>
        <dbReference type="Proteomes" id="UP000052237"/>
    </source>
</evidence>
<comment type="function">
    <text evidence="10">Part of the binding-protein-dependent transport system for phosphate; probably responsible for the translocation of the substrate across the membrane.</text>
</comment>
<feature type="transmembrane region" description="Helical" evidence="9">
    <location>
        <begin position="71"/>
        <end position="96"/>
    </location>
</feature>
<dbReference type="AlphaFoldDB" id="A0A0S4SWE1"/>
<evidence type="ECO:0000256" key="2">
    <source>
        <dbReference type="ARBA" id="ARBA00007069"/>
    </source>
</evidence>
<evidence type="ECO:0000256" key="4">
    <source>
        <dbReference type="ARBA" id="ARBA00022475"/>
    </source>
</evidence>
<keyword evidence="4 10" id="KW-1003">Cell membrane</keyword>
<sequence length="291" mass="31181">MKKIAIKDRVVEAMFSSGAKASVIVVMILLVALFLALLYKAIPAMKEFGFGFIFSLKWDVNTNEFGGLASIYGSVISTFIAMILATLVAIGTAIFLTQIAPHKIRSFFGVSIELLAAIPSIVYGMWGFIYFVPLVRVIFGGSGFGLLTGGLVLGVMILPFIASVSRDAMNTTPEILKESAYALGATKFDVIKHVIFPYAKLGIIGSIILALGRAFGETMAAIYLLGAIQKIPDNLASPATSIPVTLASQFGEAMGNELYESSLFYLALILFLISFASIALAKFVFLKRGMG</sequence>
<evidence type="ECO:0000256" key="5">
    <source>
        <dbReference type="ARBA" id="ARBA00022592"/>
    </source>
</evidence>
<dbReference type="InterPro" id="IPR011864">
    <property type="entry name" value="Phosphate_PstC"/>
</dbReference>
<evidence type="ECO:0000256" key="1">
    <source>
        <dbReference type="ARBA" id="ARBA00004651"/>
    </source>
</evidence>
<dbReference type="Proteomes" id="UP000052237">
    <property type="component" value="Unassembled WGS sequence"/>
</dbReference>
<evidence type="ECO:0000313" key="12">
    <source>
        <dbReference type="EMBL" id="CUU90619.1"/>
    </source>
</evidence>
<keyword evidence="8 9" id="KW-0472">Membrane</keyword>
<comment type="caution">
    <text evidence="12">The sequence shown here is derived from an EMBL/GenBank/DDBJ whole genome shotgun (WGS) entry which is preliminary data.</text>
</comment>
<feature type="transmembrane region" description="Helical" evidence="9">
    <location>
        <begin position="108"/>
        <end position="131"/>
    </location>
</feature>
<feature type="transmembrane region" description="Helical" evidence="9">
    <location>
        <begin position="137"/>
        <end position="161"/>
    </location>
</feature>
<evidence type="ECO:0000256" key="10">
    <source>
        <dbReference type="RuleBase" id="RU363054"/>
    </source>
</evidence>
<dbReference type="GO" id="GO:0005315">
    <property type="term" value="F:phosphate transmembrane transporter activity"/>
    <property type="evidence" value="ECO:0007669"/>
    <property type="project" value="InterPro"/>
</dbReference>
<comment type="subcellular location">
    <subcellularLocation>
        <location evidence="1 9">Cell membrane</location>
        <topology evidence="1 9">Multi-pass membrane protein</topology>
    </subcellularLocation>
</comment>
<evidence type="ECO:0000256" key="7">
    <source>
        <dbReference type="ARBA" id="ARBA00022989"/>
    </source>
</evidence>
<accession>A0A0S4SWE1</accession>
<dbReference type="CDD" id="cd06261">
    <property type="entry name" value="TM_PBP2"/>
    <property type="match status" value="1"/>
</dbReference>
<dbReference type="EMBL" id="FAVB01000010">
    <property type="protein sequence ID" value="CUU90619.1"/>
    <property type="molecule type" value="Genomic_DNA"/>
</dbReference>
<feature type="transmembrane region" description="Helical" evidence="9">
    <location>
        <begin position="201"/>
        <end position="225"/>
    </location>
</feature>
<evidence type="ECO:0000256" key="9">
    <source>
        <dbReference type="RuleBase" id="RU363032"/>
    </source>
</evidence>